<dbReference type="PROSITE" id="PS50111">
    <property type="entry name" value="CHEMOTAXIS_TRANSDUC_2"/>
    <property type="match status" value="1"/>
</dbReference>
<feature type="domain" description="Methyl-accepting transducer" evidence="7">
    <location>
        <begin position="430"/>
        <end position="645"/>
    </location>
</feature>
<dbReference type="EMBL" id="JBHSWN010000001">
    <property type="protein sequence ID" value="MFC6789093.1"/>
    <property type="molecule type" value="Genomic_DNA"/>
</dbReference>
<organism evidence="9 10">
    <name type="scientific">Methylobacterium komagatae</name>
    <dbReference type="NCBI Taxonomy" id="374425"/>
    <lineage>
        <taxon>Bacteria</taxon>
        <taxon>Pseudomonadati</taxon>
        <taxon>Pseudomonadota</taxon>
        <taxon>Alphaproteobacteria</taxon>
        <taxon>Hyphomicrobiales</taxon>
        <taxon>Methylobacteriaceae</taxon>
        <taxon>Methylobacterium</taxon>
    </lineage>
</organism>
<gene>
    <name evidence="9" type="ORF">ACFQE0_05285</name>
</gene>
<dbReference type="InterPro" id="IPR003660">
    <property type="entry name" value="HAMP_dom"/>
</dbReference>
<sequence>MRFSIKTKLAGGFAAVLVLAGVAGGVGYQRLMSADETTKFIVSRSEVQNIVLDAKAQAIRGVGNVRAAVISTDDAQMEEFTKRSADNRGAALAALAKAKTYISTEEGKRLLEDLADKYEKQRAIGLKVIELTKQNSVVKTWAEINNVGRPAAAALRTELDLLAKGRPGEPTADELAKTVMAFQVRVERAWGRLESATGATSLEILEQRVGSAKQDRDDLVRAMDDLLRVSQAHGVSGEAVRQKFTAWMASFQKAMAIVETGAAVKAADLASGEYATLSTTAIKAFDALVDFQNHRMTEAVAKAKADAAEGETILLATVSAALLIGLGIATWLALSISRGLGRAVSLADAVAVGDLTQEAKVTSNDELGDLIGAMGRMTQNLNATAALADSIAQGDLTVEAKPLSDKDTMGLALQTMLTRLRAVVADASAAAANVSAGSQELSASAEQLSQGSTEQAASTEEASASMEEMASNVKQNAENAGQTETIARQSAKDAEASGVAVGRAVEAMQTIAQKITIVQEIARQTDLLALNAAVEAARAGEHGRGFAVVASEVRKLAERSQAAAAEIGTLSVDTVKAAREAGDMLGRLVPDIKKTAALVEEISAACREQDVGSGQINQAIQQLDKVTQQNASASEQVSATSEELAAQAETLQSTIAYFRIDGAQAVHAREIDGAVTQLRSTAARMAAPSSVVKSPSVRAPGKRAAARPVSRPMGSSLGGGGFALDMGEGDERDADFSRVA</sequence>
<dbReference type="SUPFAM" id="SSF58104">
    <property type="entry name" value="Methyl-accepting chemotaxis protein (MCP) signaling domain"/>
    <property type="match status" value="1"/>
</dbReference>
<keyword evidence="6" id="KW-0472">Membrane</keyword>
<dbReference type="PROSITE" id="PS50885">
    <property type="entry name" value="HAMP"/>
    <property type="match status" value="1"/>
</dbReference>
<accession>A0ABW2BFB4</accession>
<keyword evidence="3" id="KW-0807">Transducer</keyword>
<evidence type="ECO:0000256" key="2">
    <source>
        <dbReference type="ARBA" id="ARBA00029447"/>
    </source>
</evidence>
<comment type="similarity">
    <text evidence="2">Belongs to the methyl-accepting chemotaxis (MCP) protein family.</text>
</comment>
<feature type="region of interest" description="Disordered" evidence="5">
    <location>
        <begin position="443"/>
        <end position="481"/>
    </location>
</feature>
<dbReference type="PANTHER" id="PTHR43531">
    <property type="entry name" value="PROTEIN ICFG"/>
    <property type="match status" value="1"/>
</dbReference>
<feature type="region of interest" description="Disordered" evidence="5">
    <location>
        <begin position="686"/>
        <end position="740"/>
    </location>
</feature>
<dbReference type="PANTHER" id="PTHR43531:SF11">
    <property type="entry name" value="METHYL-ACCEPTING CHEMOTAXIS PROTEIN 3"/>
    <property type="match status" value="1"/>
</dbReference>
<keyword evidence="6" id="KW-0812">Transmembrane</keyword>
<dbReference type="Gene3D" id="1.10.287.950">
    <property type="entry name" value="Methyl-accepting chemotaxis protein"/>
    <property type="match status" value="1"/>
</dbReference>
<dbReference type="Gene3D" id="6.10.340.10">
    <property type="match status" value="1"/>
</dbReference>
<evidence type="ECO:0000313" key="9">
    <source>
        <dbReference type="EMBL" id="MFC6789093.1"/>
    </source>
</evidence>
<evidence type="ECO:0000256" key="6">
    <source>
        <dbReference type="SAM" id="Phobius"/>
    </source>
</evidence>
<evidence type="ECO:0000256" key="4">
    <source>
        <dbReference type="SAM" id="Coils"/>
    </source>
</evidence>
<feature type="domain" description="HAMP" evidence="8">
    <location>
        <begin position="334"/>
        <end position="386"/>
    </location>
</feature>
<dbReference type="InterPro" id="IPR051310">
    <property type="entry name" value="MCP_chemotaxis"/>
</dbReference>
<dbReference type="SMART" id="SM00283">
    <property type="entry name" value="MA"/>
    <property type="match status" value="1"/>
</dbReference>
<evidence type="ECO:0000313" key="10">
    <source>
        <dbReference type="Proteomes" id="UP001596292"/>
    </source>
</evidence>
<reference evidence="10" key="1">
    <citation type="journal article" date="2019" name="Int. J. Syst. Evol. Microbiol.">
        <title>The Global Catalogue of Microorganisms (GCM) 10K type strain sequencing project: providing services to taxonomists for standard genome sequencing and annotation.</title>
        <authorList>
            <consortium name="The Broad Institute Genomics Platform"/>
            <consortium name="The Broad Institute Genome Sequencing Center for Infectious Disease"/>
            <person name="Wu L."/>
            <person name="Ma J."/>
        </authorList>
    </citation>
    <scope>NUCLEOTIDE SEQUENCE [LARGE SCALE GENOMIC DNA]</scope>
    <source>
        <strain evidence="10">CCUG 48316</strain>
    </source>
</reference>
<dbReference type="Pfam" id="PF00015">
    <property type="entry name" value="MCPsignal"/>
    <property type="match status" value="1"/>
</dbReference>
<keyword evidence="1" id="KW-0145">Chemotaxis</keyword>
<evidence type="ECO:0000256" key="3">
    <source>
        <dbReference type="PROSITE-ProRule" id="PRU00284"/>
    </source>
</evidence>
<feature type="transmembrane region" description="Helical" evidence="6">
    <location>
        <begin position="313"/>
        <end position="334"/>
    </location>
</feature>
<name>A0ABW2BFB4_9HYPH</name>
<dbReference type="Pfam" id="PF00672">
    <property type="entry name" value="HAMP"/>
    <property type="match status" value="1"/>
</dbReference>
<feature type="coiled-coil region" evidence="4">
    <location>
        <begin position="616"/>
        <end position="643"/>
    </location>
</feature>
<dbReference type="SMART" id="SM00304">
    <property type="entry name" value="HAMP"/>
    <property type="match status" value="1"/>
</dbReference>
<evidence type="ECO:0000256" key="1">
    <source>
        <dbReference type="ARBA" id="ARBA00022500"/>
    </source>
</evidence>
<protein>
    <submittedName>
        <fullName evidence="9">Methyl-accepting chemotaxis protein</fullName>
    </submittedName>
</protein>
<dbReference type="InterPro" id="IPR004090">
    <property type="entry name" value="Chemotax_Me-accpt_rcpt"/>
</dbReference>
<dbReference type="CDD" id="cd06225">
    <property type="entry name" value="HAMP"/>
    <property type="match status" value="1"/>
</dbReference>
<feature type="compositionally biased region" description="Low complexity" evidence="5">
    <location>
        <begin position="452"/>
        <end position="471"/>
    </location>
</feature>
<comment type="caution">
    <text evidence="9">The sequence shown here is derived from an EMBL/GenBank/DDBJ whole genome shotgun (WGS) entry which is preliminary data.</text>
</comment>
<keyword evidence="6" id="KW-1133">Transmembrane helix</keyword>
<evidence type="ECO:0000259" key="7">
    <source>
        <dbReference type="PROSITE" id="PS50111"/>
    </source>
</evidence>
<dbReference type="PRINTS" id="PR00260">
    <property type="entry name" value="CHEMTRNSDUCR"/>
</dbReference>
<dbReference type="Proteomes" id="UP001596292">
    <property type="component" value="Unassembled WGS sequence"/>
</dbReference>
<dbReference type="InterPro" id="IPR024478">
    <property type="entry name" value="HlyB_4HB_MCP"/>
</dbReference>
<proteinExistence type="inferred from homology"/>
<dbReference type="InterPro" id="IPR004089">
    <property type="entry name" value="MCPsignal_dom"/>
</dbReference>
<keyword evidence="4" id="KW-0175">Coiled coil</keyword>
<keyword evidence="10" id="KW-1185">Reference proteome</keyword>
<evidence type="ECO:0000259" key="8">
    <source>
        <dbReference type="PROSITE" id="PS50885"/>
    </source>
</evidence>
<dbReference type="RefSeq" id="WP_378967763.1">
    <property type="nucleotide sequence ID" value="NZ_JBHSWN010000001.1"/>
</dbReference>
<dbReference type="Pfam" id="PF12729">
    <property type="entry name" value="4HB_MCP_1"/>
    <property type="match status" value="1"/>
</dbReference>
<feature type="compositionally biased region" description="Polar residues" evidence="5">
    <location>
        <begin position="472"/>
        <end position="481"/>
    </location>
</feature>
<evidence type="ECO:0000256" key="5">
    <source>
        <dbReference type="SAM" id="MobiDB-lite"/>
    </source>
</evidence>
<feature type="compositionally biased region" description="Low complexity" evidence="5">
    <location>
        <begin position="686"/>
        <end position="699"/>
    </location>
</feature>